<sequence>MKQRILILSFTLSTLLCFGQKGYLELSENFDKYKGSLREYYNDIFPKLYKDFSQQSYARYTSIPSFSEEYAFSVETIDNRYYIISNRFSENFWYAKKRNQVKLISHKTEIDSTLYLKIGNLFQILTQQMKTSEKEKRGFDGTMFYFATTDTTGQMKTGETWSPNDNTVLDRIVKVCNRLFSIDKEKNSSHSDIVKEIEKLIEEIKK</sequence>
<dbReference type="AlphaFoldDB" id="A0A3D9CAV8"/>
<dbReference type="Proteomes" id="UP000256686">
    <property type="component" value="Unassembled WGS sequence"/>
</dbReference>
<comment type="caution">
    <text evidence="1">The sequence shown here is derived from an EMBL/GenBank/DDBJ whole genome shotgun (WGS) entry which is preliminary data.</text>
</comment>
<keyword evidence="2" id="KW-1185">Reference proteome</keyword>
<dbReference type="RefSeq" id="WP_115970346.1">
    <property type="nucleotide sequence ID" value="NZ_QNVT01000006.1"/>
</dbReference>
<accession>A0A3D9CAV8</accession>
<name>A0A3D9CAV8_9FLAO</name>
<evidence type="ECO:0000313" key="2">
    <source>
        <dbReference type="Proteomes" id="UP000256686"/>
    </source>
</evidence>
<dbReference type="EMBL" id="QNVT01000006">
    <property type="protein sequence ID" value="REC62858.1"/>
    <property type="molecule type" value="Genomic_DNA"/>
</dbReference>
<proteinExistence type="predicted"/>
<gene>
    <name evidence="1" type="ORF">DRF65_08530</name>
</gene>
<organism evidence="1 2">
    <name type="scientific">Chryseobacterium pennae</name>
    <dbReference type="NCBI Taxonomy" id="2258962"/>
    <lineage>
        <taxon>Bacteria</taxon>
        <taxon>Pseudomonadati</taxon>
        <taxon>Bacteroidota</taxon>
        <taxon>Flavobacteriia</taxon>
        <taxon>Flavobacteriales</taxon>
        <taxon>Weeksellaceae</taxon>
        <taxon>Chryseobacterium group</taxon>
        <taxon>Chryseobacterium</taxon>
    </lineage>
</organism>
<reference evidence="2" key="1">
    <citation type="submission" date="2018-06" db="EMBL/GenBank/DDBJ databases">
        <authorList>
            <person name="Lum Nde A."/>
            <person name="Hugo C."/>
        </authorList>
    </citation>
    <scope>NUCLEOTIDE SEQUENCE [LARGE SCALE GENOMIC DNA]</scope>
    <source>
        <strain evidence="2">1_F178</strain>
    </source>
</reference>
<protein>
    <submittedName>
        <fullName evidence="1">Uncharacterized protein</fullName>
    </submittedName>
</protein>
<evidence type="ECO:0000313" key="1">
    <source>
        <dbReference type="EMBL" id="REC62858.1"/>
    </source>
</evidence>